<feature type="signal peptide" evidence="7">
    <location>
        <begin position="1"/>
        <end position="23"/>
    </location>
</feature>
<feature type="domain" description="PPIase FKBP-type" evidence="8">
    <location>
        <begin position="130"/>
        <end position="215"/>
    </location>
</feature>
<dbReference type="Gene3D" id="1.10.287.460">
    <property type="entry name" value="Peptidyl-prolyl cis-trans isomerase, FKBP-type, N-terminal domain"/>
    <property type="match status" value="1"/>
</dbReference>
<evidence type="ECO:0000256" key="2">
    <source>
        <dbReference type="ARBA" id="ARBA00006577"/>
    </source>
</evidence>
<dbReference type="PROSITE" id="PS50059">
    <property type="entry name" value="FKBP_PPIASE"/>
    <property type="match status" value="1"/>
</dbReference>
<keyword evidence="7" id="KW-0732">Signal</keyword>
<sequence length="217" mass="23031">MKNIFTKSSVAITLLVALGLTQACNTPDSTATLSSKADSLSYGYGVMMARQLASEANLNADMVAAGIREALNESAQMTMDEASQAITMAKAQVGIDFLAENATKEGVQTTESGLQYKVIEEGTGASPLATDEVTVHYKGSLINGEVFDSSEGSDPISFPLNRVIPGWTEGLQLMKEGGKTIFYIPYQLAYGERGAGQVIPPYSALIFEVELIKVGSN</sequence>
<dbReference type="InterPro" id="IPR046357">
    <property type="entry name" value="PPIase_dom_sf"/>
</dbReference>
<comment type="caution">
    <text evidence="9">The sequence shown here is derived from an EMBL/GenBank/DDBJ whole genome shotgun (WGS) entry which is preliminary data.</text>
</comment>
<dbReference type="RefSeq" id="WP_212226999.1">
    <property type="nucleotide sequence ID" value="NZ_JAGUCN010000005.1"/>
</dbReference>
<protein>
    <recommendedName>
        <fullName evidence="6">Peptidyl-prolyl cis-trans isomerase</fullName>
        <ecNumber evidence="6">5.2.1.8</ecNumber>
    </recommendedName>
</protein>
<keyword evidence="10" id="KW-1185">Reference proteome</keyword>
<dbReference type="PROSITE" id="PS51257">
    <property type="entry name" value="PROKAR_LIPOPROTEIN"/>
    <property type="match status" value="1"/>
</dbReference>
<evidence type="ECO:0000313" key="9">
    <source>
        <dbReference type="EMBL" id="MBS2211067.1"/>
    </source>
</evidence>
<dbReference type="Pfam" id="PF01346">
    <property type="entry name" value="FKBP_N"/>
    <property type="match status" value="1"/>
</dbReference>
<evidence type="ECO:0000256" key="7">
    <source>
        <dbReference type="SAM" id="SignalP"/>
    </source>
</evidence>
<proteinExistence type="inferred from homology"/>
<evidence type="ECO:0000259" key="8">
    <source>
        <dbReference type="PROSITE" id="PS50059"/>
    </source>
</evidence>
<dbReference type="InterPro" id="IPR036944">
    <property type="entry name" value="PPIase_FKBP_N_sf"/>
</dbReference>
<comment type="similarity">
    <text evidence="2 6">Belongs to the FKBP-type PPIase family.</text>
</comment>
<evidence type="ECO:0000256" key="3">
    <source>
        <dbReference type="ARBA" id="ARBA00023110"/>
    </source>
</evidence>
<organism evidence="9 10">
    <name type="scientific">Carboxylicivirga mesophila</name>
    <dbReference type="NCBI Taxonomy" id="1166478"/>
    <lineage>
        <taxon>Bacteria</taxon>
        <taxon>Pseudomonadati</taxon>
        <taxon>Bacteroidota</taxon>
        <taxon>Bacteroidia</taxon>
        <taxon>Marinilabiliales</taxon>
        <taxon>Marinilabiliaceae</taxon>
        <taxon>Carboxylicivirga</taxon>
    </lineage>
</organism>
<dbReference type="PANTHER" id="PTHR43811">
    <property type="entry name" value="FKBP-TYPE PEPTIDYL-PROLYL CIS-TRANS ISOMERASE FKPA"/>
    <property type="match status" value="1"/>
</dbReference>
<dbReference type="EC" id="5.2.1.8" evidence="6"/>
<evidence type="ECO:0000256" key="6">
    <source>
        <dbReference type="RuleBase" id="RU003915"/>
    </source>
</evidence>
<evidence type="ECO:0000313" key="10">
    <source>
        <dbReference type="Proteomes" id="UP000721861"/>
    </source>
</evidence>
<dbReference type="Proteomes" id="UP000721861">
    <property type="component" value="Unassembled WGS sequence"/>
</dbReference>
<dbReference type="EMBL" id="JAGUCN010000005">
    <property type="protein sequence ID" value="MBS2211067.1"/>
    <property type="molecule type" value="Genomic_DNA"/>
</dbReference>
<dbReference type="PANTHER" id="PTHR43811:SF19">
    <property type="entry name" value="39 KDA FK506-BINDING NUCLEAR PROTEIN"/>
    <property type="match status" value="1"/>
</dbReference>
<dbReference type="InterPro" id="IPR001179">
    <property type="entry name" value="PPIase_FKBP_dom"/>
</dbReference>
<evidence type="ECO:0000256" key="5">
    <source>
        <dbReference type="PROSITE-ProRule" id="PRU00277"/>
    </source>
</evidence>
<reference evidence="9 10" key="1">
    <citation type="journal article" date="2014" name="Int. J. Syst. Evol. Microbiol.">
        <title>Carboxylicivirga gen. nov. in the family Marinilabiliaceae with two novel species, Carboxylicivirga mesophila sp. nov. and Carboxylicivirga taeanensis sp. nov., and reclassification of Cytophaga fermentans as Saccharicrinis fermentans gen. nov., comb. nov.</title>
        <authorList>
            <person name="Yang S.H."/>
            <person name="Seo H.S."/>
            <person name="Woo J.H."/>
            <person name="Oh H.M."/>
            <person name="Jang H."/>
            <person name="Lee J.H."/>
            <person name="Kim S.J."/>
            <person name="Kwon K.K."/>
        </authorList>
    </citation>
    <scope>NUCLEOTIDE SEQUENCE [LARGE SCALE GENOMIC DNA]</scope>
    <source>
        <strain evidence="9 10">JCM 18290</strain>
    </source>
</reference>
<dbReference type="SUPFAM" id="SSF54534">
    <property type="entry name" value="FKBP-like"/>
    <property type="match status" value="1"/>
</dbReference>
<keyword evidence="3 5" id="KW-0697">Rotamase</keyword>
<accession>A0ABS5K858</accession>
<evidence type="ECO:0000256" key="1">
    <source>
        <dbReference type="ARBA" id="ARBA00000971"/>
    </source>
</evidence>
<dbReference type="GO" id="GO:0016853">
    <property type="term" value="F:isomerase activity"/>
    <property type="evidence" value="ECO:0007669"/>
    <property type="project" value="UniProtKB-KW"/>
</dbReference>
<gene>
    <name evidence="9" type="ORF">KEM09_06625</name>
</gene>
<feature type="chain" id="PRO_5046817919" description="Peptidyl-prolyl cis-trans isomerase" evidence="7">
    <location>
        <begin position="24"/>
        <end position="217"/>
    </location>
</feature>
<dbReference type="InterPro" id="IPR000774">
    <property type="entry name" value="PPIase_FKBP_N"/>
</dbReference>
<dbReference type="Pfam" id="PF00254">
    <property type="entry name" value="FKBP_C"/>
    <property type="match status" value="1"/>
</dbReference>
<comment type="catalytic activity">
    <reaction evidence="1 5 6">
        <text>[protein]-peptidylproline (omega=180) = [protein]-peptidylproline (omega=0)</text>
        <dbReference type="Rhea" id="RHEA:16237"/>
        <dbReference type="Rhea" id="RHEA-COMP:10747"/>
        <dbReference type="Rhea" id="RHEA-COMP:10748"/>
        <dbReference type="ChEBI" id="CHEBI:83833"/>
        <dbReference type="ChEBI" id="CHEBI:83834"/>
        <dbReference type="EC" id="5.2.1.8"/>
    </reaction>
</comment>
<keyword evidence="4 5" id="KW-0413">Isomerase</keyword>
<name>A0ABS5K858_9BACT</name>
<evidence type="ECO:0000256" key="4">
    <source>
        <dbReference type="ARBA" id="ARBA00023235"/>
    </source>
</evidence>
<dbReference type="Gene3D" id="3.10.50.40">
    <property type="match status" value="1"/>
</dbReference>